<keyword evidence="3" id="KW-1185">Reference proteome</keyword>
<feature type="region of interest" description="Disordered" evidence="1">
    <location>
        <begin position="124"/>
        <end position="201"/>
    </location>
</feature>
<dbReference type="EMBL" id="LGRN01000575">
    <property type="protein sequence ID" value="OJD11273.1"/>
    <property type="molecule type" value="Genomic_DNA"/>
</dbReference>
<evidence type="ECO:0000256" key="1">
    <source>
        <dbReference type="SAM" id="MobiDB-lite"/>
    </source>
</evidence>
<name>A0A1J9P3E4_9EURO</name>
<dbReference type="VEuPathDB" id="FungiDB:AJ78_07926"/>
<dbReference type="OrthoDB" id="4187443at2759"/>
<feature type="non-terminal residue" evidence="2">
    <location>
        <position position="201"/>
    </location>
</feature>
<proteinExistence type="predicted"/>
<comment type="caution">
    <text evidence="2">The sequence shown here is derived from an EMBL/GenBank/DDBJ whole genome shotgun (WGS) entry which is preliminary data.</text>
</comment>
<dbReference type="AlphaFoldDB" id="A0A1J9P3E4"/>
<reference evidence="2 3" key="1">
    <citation type="submission" date="2015-07" db="EMBL/GenBank/DDBJ databases">
        <title>Emmonsia species relationships and genome sequence.</title>
        <authorList>
            <consortium name="The Broad Institute Genomics Platform"/>
            <person name="Cuomo C.A."/>
            <person name="Munoz J.F."/>
            <person name="Imamovic A."/>
            <person name="Priest M.E."/>
            <person name="Young S."/>
            <person name="Clay O.K."/>
            <person name="McEwen J.G."/>
        </authorList>
    </citation>
    <scope>NUCLEOTIDE SEQUENCE [LARGE SCALE GENOMIC DNA]</scope>
    <source>
        <strain evidence="2 3">UAMH 9510</strain>
    </source>
</reference>
<sequence>MEAKARPIVFDDGARVLLRFNSGHIPGDPIQRDKTLLDAFFEQIVGRRYLEATDYAHLPATITLPNCKCWVVIDISFSRRTTLNTVPIFCYRVVPNHLEESSLGFRRVNFIGARQQSNIFPWGHYYGSDKQKDEKQPENNGIEEPEQTDTAHTDHPTADEIETEQGGESEQTKNAHTDHPTTDEIETEQGGDPEQTKNAHT</sequence>
<dbReference type="Proteomes" id="UP000182235">
    <property type="component" value="Unassembled WGS sequence"/>
</dbReference>
<feature type="compositionally biased region" description="Basic and acidic residues" evidence="1">
    <location>
        <begin position="127"/>
        <end position="137"/>
    </location>
</feature>
<accession>A0A1J9P3E4</accession>
<protein>
    <submittedName>
        <fullName evidence="2">Uncharacterized protein</fullName>
    </submittedName>
</protein>
<feature type="compositionally biased region" description="Basic and acidic residues" evidence="1">
    <location>
        <begin position="170"/>
        <end position="182"/>
    </location>
</feature>
<gene>
    <name evidence="2" type="ORF">AJ78_07926</name>
</gene>
<evidence type="ECO:0000313" key="3">
    <source>
        <dbReference type="Proteomes" id="UP000182235"/>
    </source>
</evidence>
<organism evidence="2 3">
    <name type="scientific">Emergomyces pasteurianus Ep9510</name>
    <dbReference type="NCBI Taxonomy" id="1447872"/>
    <lineage>
        <taxon>Eukaryota</taxon>
        <taxon>Fungi</taxon>
        <taxon>Dikarya</taxon>
        <taxon>Ascomycota</taxon>
        <taxon>Pezizomycotina</taxon>
        <taxon>Eurotiomycetes</taxon>
        <taxon>Eurotiomycetidae</taxon>
        <taxon>Onygenales</taxon>
        <taxon>Ajellomycetaceae</taxon>
        <taxon>Emergomyces</taxon>
    </lineage>
</organism>
<evidence type="ECO:0000313" key="2">
    <source>
        <dbReference type="EMBL" id="OJD11273.1"/>
    </source>
</evidence>
<feature type="compositionally biased region" description="Basic and acidic residues" evidence="1">
    <location>
        <begin position="149"/>
        <end position="158"/>
    </location>
</feature>